<organism evidence="8 9">
    <name type="scientific">Gracilimonas sediminicola</name>
    <dbReference type="NCBI Taxonomy" id="2952158"/>
    <lineage>
        <taxon>Bacteria</taxon>
        <taxon>Pseudomonadati</taxon>
        <taxon>Balneolota</taxon>
        <taxon>Balneolia</taxon>
        <taxon>Balneolales</taxon>
        <taxon>Balneolaceae</taxon>
        <taxon>Gracilimonas</taxon>
    </lineage>
</organism>
<evidence type="ECO:0000256" key="5">
    <source>
        <dbReference type="PROSITE-ProRule" id="PRU00169"/>
    </source>
</evidence>
<sequence>MANIKIAIVDDHQIVRDGIKILIEDEPGFEISFEAENGEQATNLSLEHKPDLIVMDITMPKMNGIEATEQIKKEQPDVKVLALTMLSEDQHIKKMIKAGASGYILKSSGKEELIKAINTIMDGKHYFSDDATQAILQELVQPTVSKNREPDEINITERELEVLKLIVNEFTNQEIADQLYVSVRTVDAHRRNLLQKTGAKNTAGLVKYAIKNKLFDNNNNG</sequence>
<dbReference type="PROSITE" id="PS50043">
    <property type="entry name" value="HTH_LUXR_2"/>
    <property type="match status" value="1"/>
</dbReference>
<dbReference type="SMART" id="SM00421">
    <property type="entry name" value="HTH_LUXR"/>
    <property type="match status" value="1"/>
</dbReference>
<dbReference type="InterPro" id="IPR016032">
    <property type="entry name" value="Sig_transdc_resp-reg_C-effctor"/>
</dbReference>
<keyword evidence="4" id="KW-0804">Transcription</keyword>
<evidence type="ECO:0000256" key="2">
    <source>
        <dbReference type="ARBA" id="ARBA00023015"/>
    </source>
</evidence>
<dbReference type="SMART" id="SM00448">
    <property type="entry name" value="REC"/>
    <property type="match status" value="1"/>
</dbReference>
<keyword evidence="3" id="KW-0238">DNA-binding</keyword>
<dbReference type="Gene3D" id="3.40.50.2300">
    <property type="match status" value="1"/>
</dbReference>
<dbReference type="InterPro" id="IPR000792">
    <property type="entry name" value="Tscrpt_reg_LuxR_C"/>
</dbReference>
<dbReference type="RefSeq" id="WP_255133583.1">
    <property type="nucleotide sequence ID" value="NZ_JANDBC010000001.1"/>
</dbReference>
<evidence type="ECO:0000256" key="4">
    <source>
        <dbReference type="ARBA" id="ARBA00023163"/>
    </source>
</evidence>
<proteinExistence type="predicted"/>
<feature type="domain" description="HTH luxR-type" evidence="6">
    <location>
        <begin position="147"/>
        <end position="213"/>
    </location>
</feature>
<dbReference type="PANTHER" id="PTHR43214:SF41">
    <property type="entry name" value="NITRATE_NITRITE RESPONSE REGULATOR PROTEIN NARP"/>
    <property type="match status" value="1"/>
</dbReference>
<dbReference type="InterPro" id="IPR058245">
    <property type="entry name" value="NreC/VraR/RcsB-like_REC"/>
</dbReference>
<dbReference type="GO" id="GO:0006355">
    <property type="term" value="P:regulation of DNA-templated transcription"/>
    <property type="evidence" value="ECO:0007669"/>
    <property type="project" value="InterPro"/>
</dbReference>
<keyword evidence="9" id="KW-1185">Reference proteome</keyword>
<dbReference type="SUPFAM" id="SSF52172">
    <property type="entry name" value="CheY-like"/>
    <property type="match status" value="1"/>
</dbReference>
<dbReference type="GO" id="GO:0003677">
    <property type="term" value="F:DNA binding"/>
    <property type="evidence" value="ECO:0007669"/>
    <property type="project" value="UniProtKB-KW"/>
</dbReference>
<dbReference type="Proteomes" id="UP001139125">
    <property type="component" value="Unassembled WGS sequence"/>
</dbReference>
<feature type="modified residue" description="4-aspartylphosphate" evidence="5">
    <location>
        <position position="56"/>
    </location>
</feature>
<protein>
    <submittedName>
        <fullName evidence="8">Response regulator transcription factor</fullName>
    </submittedName>
</protein>
<dbReference type="CDD" id="cd17535">
    <property type="entry name" value="REC_NarL-like"/>
    <property type="match status" value="1"/>
</dbReference>
<evidence type="ECO:0000259" key="6">
    <source>
        <dbReference type="PROSITE" id="PS50043"/>
    </source>
</evidence>
<keyword evidence="1 5" id="KW-0597">Phosphoprotein</keyword>
<dbReference type="PANTHER" id="PTHR43214">
    <property type="entry name" value="TWO-COMPONENT RESPONSE REGULATOR"/>
    <property type="match status" value="1"/>
</dbReference>
<gene>
    <name evidence="8" type="ORF">NM125_05410</name>
</gene>
<evidence type="ECO:0000259" key="7">
    <source>
        <dbReference type="PROSITE" id="PS50110"/>
    </source>
</evidence>
<comment type="caution">
    <text evidence="8">The sequence shown here is derived from an EMBL/GenBank/DDBJ whole genome shotgun (WGS) entry which is preliminary data.</text>
</comment>
<dbReference type="SUPFAM" id="SSF46894">
    <property type="entry name" value="C-terminal effector domain of the bipartite response regulators"/>
    <property type="match status" value="1"/>
</dbReference>
<accession>A0A9X2REG5</accession>
<evidence type="ECO:0000256" key="3">
    <source>
        <dbReference type="ARBA" id="ARBA00023125"/>
    </source>
</evidence>
<feature type="domain" description="Response regulatory" evidence="7">
    <location>
        <begin position="5"/>
        <end position="121"/>
    </location>
</feature>
<dbReference type="CDD" id="cd06170">
    <property type="entry name" value="LuxR_C_like"/>
    <property type="match status" value="1"/>
</dbReference>
<reference evidence="8" key="1">
    <citation type="submission" date="2022-06" db="EMBL/GenBank/DDBJ databases">
        <title>Gracilimonas sp. CAU 1638 isolated from sea sediment.</title>
        <authorList>
            <person name="Kim W."/>
        </authorList>
    </citation>
    <scope>NUCLEOTIDE SEQUENCE</scope>
    <source>
        <strain evidence="8">CAU 1638</strain>
    </source>
</reference>
<dbReference type="GO" id="GO:0000160">
    <property type="term" value="P:phosphorelay signal transduction system"/>
    <property type="evidence" value="ECO:0007669"/>
    <property type="project" value="InterPro"/>
</dbReference>
<name>A0A9X2REG5_9BACT</name>
<dbReference type="InterPro" id="IPR039420">
    <property type="entry name" value="WalR-like"/>
</dbReference>
<dbReference type="EMBL" id="JANDBC010000001">
    <property type="protein sequence ID" value="MCP9291012.1"/>
    <property type="molecule type" value="Genomic_DNA"/>
</dbReference>
<dbReference type="InterPro" id="IPR011006">
    <property type="entry name" value="CheY-like_superfamily"/>
</dbReference>
<dbReference type="InterPro" id="IPR001789">
    <property type="entry name" value="Sig_transdc_resp-reg_receiver"/>
</dbReference>
<dbReference type="Pfam" id="PF00196">
    <property type="entry name" value="GerE"/>
    <property type="match status" value="1"/>
</dbReference>
<evidence type="ECO:0000256" key="1">
    <source>
        <dbReference type="ARBA" id="ARBA00022553"/>
    </source>
</evidence>
<dbReference type="AlphaFoldDB" id="A0A9X2REG5"/>
<evidence type="ECO:0000313" key="8">
    <source>
        <dbReference type="EMBL" id="MCP9291012.1"/>
    </source>
</evidence>
<keyword evidence="2" id="KW-0805">Transcription regulation</keyword>
<dbReference type="PROSITE" id="PS50110">
    <property type="entry name" value="RESPONSE_REGULATORY"/>
    <property type="match status" value="1"/>
</dbReference>
<evidence type="ECO:0000313" key="9">
    <source>
        <dbReference type="Proteomes" id="UP001139125"/>
    </source>
</evidence>
<dbReference type="PRINTS" id="PR00038">
    <property type="entry name" value="HTHLUXR"/>
</dbReference>
<dbReference type="Pfam" id="PF00072">
    <property type="entry name" value="Response_reg"/>
    <property type="match status" value="1"/>
</dbReference>